<dbReference type="Gene3D" id="3.40.1620.10">
    <property type="entry name" value="YefM-like domain"/>
    <property type="match status" value="1"/>
</dbReference>
<dbReference type="InterPro" id="IPR036165">
    <property type="entry name" value="YefM-like_sf"/>
</dbReference>
<reference evidence="3 4" key="1">
    <citation type="submission" date="2017-05" db="EMBL/GenBank/DDBJ databases">
        <title>Genomic insights into alkan degradation activity of Oleiphilus messinensis.</title>
        <authorList>
            <person name="Kozyavkin S.A."/>
            <person name="Slesarev A.I."/>
            <person name="Golyshin P.N."/>
            <person name="Korzhenkov A."/>
            <person name="Golyshina O.N."/>
            <person name="Toshchakov S.V."/>
        </authorList>
    </citation>
    <scope>NUCLEOTIDE SEQUENCE [LARGE SCALE GENOMIC DNA]</scope>
    <source>
        <strain evidence="3 4">ME102</strain>
    </source>
</reference>
<dbReference type="InterPro" id="IPR006442">
    <property type="entry name" value="Antitoxin_Phd/YefM"/>
</dbReference>
<evidence type="ECO:0000313" key="4">
    <source>
        <dbReference type="Proteomes" id="UP000196027"/>
    </source>
</evidence>
<dbReference type="Pfam" id="PF02604">
    <property type="entry name" value="PhdYeFM_antitox"/>
    <property type="match status" value="1"/>
</dbReference>
<evidence type="ECO:0000256" key="1">
    <source>
        <dbReference type="ARBA" id="ARBA00009981"/>
    </source>
</evidence>
<comment type="function">
    <text evidence="2">Antitoxin component of a type II toxin-antitoxin (TA) system.</text>
</comment>
<gene>
    <name evidence="3" type="ORF">OLMES_2670</name>
</gene>
<comment type="similarity">
    <text evidence="1 2">Belongs to the phD/YefM antitoxin family.</text>
</comment>
<dbReference type="EMBL" id="CP021425">
    <property type="protein sequence ID" value="ARU56720.1"/>
    <property type="molecule type" value="Genomic_DNA"/>
</dbReference>
<protein>
    <recommendedName>
        <fullName evidence="2">Antitoxin</fullName>
    </recommendedName>
</protein>
<dbReference type="NCBIfam" id="TIGR01552">
    <property type="entry name" value="phd_fam"/>
    <property type="match status" value="1"/>
</dbReference>
<keyword evidence="4" id="KW-1185">Reference proteome</keyword>
<evidence type="ECO:0000256" key="2">
    <source>
        <dbReference type="RuleBase" id="RU362080"/>
    </source>
</evidence>
<proteinExistence type="inferred from homology"/>
<sequence>MYFTYYKYLGDFMAQVTSGELQKEFGRYRTIAHREAVVITNHGREDLVLISAEEYRRLQELEKRAFHVSEMSDNDLLSLSEVEIPREASQYNDELK</sequence>
<dbReference type="AlphaFoldDB" id="A0A1Y0I904"/>
<evidence type="ECO:0000313" key="3">
    <source>
        <dbReference type="EMBL" id="ARU56720.1"/>
    </source>
</evidence>
<dbReference type="KEGG" id="ome:OLMES_2670"/>
<dbReference type="SUPFAM" id="SSF143120">
    <property type="entry name" value="YefM-like"/>
    <property type="match status" value="1"/>
</dbReference>
<dbReference type="Proteomes" id="UP000196027">
    <property type="component" value="Chromosome"/>
</dbReference>
<organism evidence="3 4">
    <name type="scientific">Oleiphilus messinensis</name>
    <dbReference type="NCBI Taxonomy" id="141451"/>
    <lineage>
        <taxon>Bacteria</taxon>
        <taxon>Pseudomonadati</taxon>
        <taxon>Pseudomonadota</taxon>
        <taxon>Gammaproteobacteria</taxon>
        <taxon>Oceanospirillales</taxon>
        <taxon>Oleiphilaceae</taxon>
        <taxon>Oleiphilus</taxon>
    </lineage>
</organism>
<name>A0A1Y0I904_9GAMM</name>
<accession>A0A1Y0I904</accession>